<keyword evidence="8" id="KW-0804">Transcription</keyword>
<evidence type="ECO:0000256" key="6">
    <source>
        <dbReference type="ARBA" id="ARBA00023015"/>
    </source>
</evidence>
<dbReference type="SMART" id="SM00448">
    <property type="entry name" value="REC"/>
    <property type="match status" value="1"/>
</dbReference>
<protein>
    <recommendedName>
        <fullName evidence="2">Stage 0 sporulation protein A homolog</fullName>
    </recommendedName>
</protein>
<evidence type="ECO:0000256" key="1">
    <source>
        <dbReference type="ARBA" id="ARBA00004496"/>
    </source>
</evidence>
<reference evidence="13" key="1">
    <citation type="submission" date="2020-07" db="EMBL/GenBank/DDBJ databases">
        <title>Vallitalea pronyensis genome.</title>
        <authorList>
            <person name="Postec A."/>
        </authorList>
    </citation>
    <scope>NUCLEOTIDE SEQUENCE</scope>
    <source>
        <strain evidence="13">FatNI3</strain>
    </source>
</reference>
<keyword evidence="5" id="KW-0902">Two-component regulatory system</keyword>
<keyword evidence="4 10" id="KW-0597">Phosphoprotein</keyword>
<dbReference type="Pfam" id="PF12833">
    <property type="entry name" value="HTH_18"/>
    <property type="match status" value="1"/>
</dbReference>
<dbReference type="PROSITE" id="PS50110">
    <property type="entry name" value="RESPONSE_REGULATORY"/>
    <property type="match status" value="1"/>
</dbReference>
<keyword evidence="7" id="KW-0238">DNA-binding</keyword>
<name>A0A8J8MIL3_9FIRM</name>
<dbReference type="EMBL" id="CP058649">
    <property type="protein sequence ID" value="QUI22191.1"/>
    <property type="molecule type" value="Genomic_DNA"/>
</dbReference>
<evidence type="ECO:0000256" key="9">
    <source>
        <dbReference type="ARBA" id="ARBA00024867"/>
    </source>
</evidence>
<dbReference type="Proteomes" id="UP000683246">
    <property type="component" value="Chromosome"/>
</dbReference>
<evidence type="ECO:0000256" key="5">
    <source>
        <dbReference type="ARBA" id="ARBA00023012"/>
    </source>
</evidence>
<dbReference type="Gene3D" id="3.40.50.2300">
    <property type="match status" value="1"/>
</dbReference>
<evidence type="ECO:0000259" key="12">
    <source>
        <dbReference type="PROSITE" id="PS50110"/>
    </source>
</evidence>
<evidence type="ECO:0000256" key="4">
    <source>
        <dbReference type="ARBA" id="ARBA00022553"/>
    </source>
</evidence>
<dbReference type="InterPro" id="IPR051552">
    <property type="entry name" value="HptR"/>
</dbReference>
<dbReference type="InterPro" id="IPR018062">
    <property type="entry name" value="HTH_AraC-typ_CS"/>
</dbReference>
<dbReference type="GO" id="GO:0043565">
    <property type="term" value="F:sequence-specific DNA binding"/>
    <property type="evidence" value="ECO:0007669"/>
    <property type="project" value="InterPro"/>
</dbReference>
<dbReference type="PROSITE" id="PS01124">
    <property type="entry name" value="HTH_ARAC_FAMILY_2"/>
    <property type="match status" value="1"/>
</dbReference>
<dbReference type="InterPro" id="IPR018060">
    <property type="entry name" value="HTH_AraC"/>
</dbReference>
<evidence type="ECO:0000256" key="2">
    <source>
        <dbReference type="ARBA" id="ARBA00018672"/>
    </source>
</evidence>
<dbReference type="RefSeq" id="WP_212697671.1">
    <property type="nucleotide sequence ID" value="NZ_CP058649.1"/>
</dbReference>
<dbReference type="CDD" id="cd17536">
    <property type="entry name" value="REC_YesN-like"/>
    <property type="match status" value="1"/>
</dbReference>
<dbReference type="SMART" id="SM00342">
    <property type="entry name" value="HTH_ARAC"/>
    <property type="match status" value="1"/>
</dbReference>
<keyword evidence="3" id="KW-0963">Cytoplasm</keyword>
<dbReference type="PANTHER" id="PTHR42713:SF3">
    <property type="entry name" value="TRANSCRIPTIONAL REGULATORY PROTEIN HPTR"/>
    <property type="match status" value="1"/>
</dbReference>
<dbReference type="SUPFAM" id="SSF52172">
    <property type="entry name" value="CheY-like"/>
    <property type="match status" value="1"/>
</dbReference>
<keyword evidence="6" id="KW-0805">Transcription regulation</keyword>
<feature type="domain" description="Response regulatory" evidence="12">
    <location>
        <begin position="3"/>
        <end position="120"/>
    </location>
</feature>
<dbReference type="GO" id="GO:0005737">
    <property type="term" value="C:cytoplasm"/>
    <property type="evidence" value="ECO:0007669"/>
    <property type="project" value="UniProtKB-SubCell"/>
</dbReference>
<comment type="function">
    <text evidence="9">May play the central regulatory role in sporulation. It may be an element of the effector pathway responsible for the activation of sporulation genes in response to nutritional stress. Spo0A may act in concert with spo0H (a sigma factor) to control the expression of some genes that are critical to the sporulation process.</text>
</comment>
<evidence type="ECO:0000256" key="8">
    <source>
        <dbReference type="ARBA" id="ARBA00023163"/>
    </source>
</evidence>
<dbReference type="PROSITE" id="PS00041">
    <property type="entry name" value="HTH_ARAC_FAMILY_1"/>
    <property type="match status" value="1"/>
</dbReference>
<dbReference type="InterPro" id="IPR001789">
    <property type="entry name" value="Sig_transdc_resp-reg_receiver"/>
</dbReference>
<dbReference type="SUPFAM" id="SSF46689">
    <property type="entry name" value="Homeodomain-like"/>
    <property type="match status" value="2"/>
</dbReference>
<dbReference type="PRINTS" id="PR00032">
    <property type="entry name" value="HTHARAC"/>
</dbReference>
<organism evidence="13 14">
    <name type="scientific">Vallitalea pronyensis</name>
    <dbReference type="NCBI Taxonomy" id="1348613"/>
    <lineage>
        <taxon>Bacteria</taxon>
        <taxon>Bacillati</taxon>
        <taxon>Bacillota</taxon>
        <taxon>Clostridia</taxon>
        <taxon>Lachnospirales</taxon>
        <taxon>Vallitaleaceae</taxon>
        <taxon>Vallitalea</taxon>
    </lineage>
</organism>
<feature type="modified residue" description="4-aspartylphosphate" evidence="10">
    <location>
        <position position="55"/>
    </location>
</feature>
<comment type="subcellular location">
    <subcellularLocation>
        <location evidence="1">Cytoplasm</location>
    </subcellularLocation>
</comment>
<evidence type="ECO:0000256" key="3">
    <source>
        <dbReference type="ARBA" id="ARBA00022490"/>
    </source>
</evidence>
<dbReference type="GO" id="GO:0000160">
    <property type="term" value="P:phosphorelay signal transduction system"/>
    <property type="evidence" value="ECO:0007669"/>
    <property type="project" value="UniProtKB-KW"/>
</dbReference>
<dbReference type="Pfam" id="PF00072">
    <property type="entry name" value="Response_reg"/>
    <property type="match status" value="1"/>
</dbReference>
<evidence type="ECO:0000256" key="10">
    <source>
        <dbReference type="PROSITE-ProRule" id="PRU00169"/>
    </source>
</evidence>
<dbReference type="PANTHER" id="PTHR42713">
    <property type="entry name" value="HISTIDINE KINASE-RELATED"/>
    <property type="match status" value="1"/>
</dbReference>
<feature type="domain" description="HTH araC/xylS-type" evidence="11">
    <location>
        <begin position="297"/>
        <end position="396"/>
    </location>
</feature>
<evidence type="ECO:0000259" key="11">
    <source>
        <dbReference type="PROSITE" id="PS01124"/>
    </source>
</evidence>
<keyword evidence="14" id="KW-1185">Reference proteome</keyword>
<dbReference type="GO" id="GO:0003700">
    <property type="term" value="F:DNA-binding transcription factor activity"/>
    <property type="evidence" value="ECO:0007669"/>
    <property type="project" value="InterPro"/>
</dbReference>
<dbReference type="AlphaFoldDB" id="A0A8J8MIL3"/>
<accession>A0A8J8MIL3</accession>
<gene>
    <name evidence="13" type="ORF">HZI73_07715</name>
</gene>
<proteinExistence type="predicted"/>
<dbReference type="InterPro" id="IPR020449">
    <property type="entry name" value="Tscrpt_reg_AraC-type_HTH"/>
</dbReference>
<dbReference type="KEGG" id="vpy:HZI73_07715"/>
<evidence type="ECO:0000256" key="7">
    <source>
        <dbReference type="ARBA" id="ARBA00023125"/>
    </source>
</evidence>
<dbReference type="InterPro" id="IPR011006">
    <property type="entry name" value="CheY-like_superfamily"/>
</dbReference>
<evidence type="ECO:0000313" key="14">
    <source>
        <dbReference type="Proteomes" id="UP000683246"/>
    </source>
</evidence>
<sequence length="400" mass="46439">MIKIAIADDEQMMREGIREAFDWEKHGLECVGTCKNGQEAYTLALHQEIDIFLLDICMPKISGLELIKKLNSINKDMLYIIISGYSEFEYAHQAIQLGVYDYVVKPIDETKLLSIILGAKERLLSGQKEKERINFLNMQMQNHLSELQHKFVHKLVTRGFDHTDTIRSECRQVELDFGENPGLLLIKHVKHLSPAMKWSEQLLYFAYKNLITELLENLGPITIVSKDFEDQLFVLTAIEDQHVWQDIDLSIEEAVFKYLGQKVRVVKHLVKTDLSNCYELYKKLDTKVNADLSENIRYVIHRLESDYANNTMDLNQIADELAVSPSHLSRLIKKELGISFKEYLIQLRMERAIALIKESDMRINEIAERVGYTNQHYFAHAFKKATGYSPSVYRQHHEAT</sequence>
<dbReference type="Gene3D" id="1.10.10.60">
    <property type="entry name" value="Homeodomain-like"/>
    <property type="match status" value="2"/>
</dbReference>
<evidence type="ECO:0000313" key="13">
    <source>
        <dbReference type="EMBL" id="QUI22191.1"/>
    </source>
</evidence>
<dbReference type="InterPro" id="IPR009057">
    <property type="entry name" value="Homeodomain-like_sf"/>
</dbReference>